<reference evidence="2" key="2">
    <citation type="submission" date="2025-08" db="UniProtKB">
        <authorList>
            <consortium name="RefSeq"/>
        </authorList>
    </citation>
    <scope>IDENTIFICATION</scope>
    <source>
        <strain evidence="2">S238N-H82</strain>
        <tissue evidence="2">Testes</tissue>
    </source>
</reference>
<dbReference type="PANTHER" id="PTHR23409">
    <property type="entry name" value="RIBONUCLEOSIDE-DIPHOSPHATE REDUCTASE SMALL CHAIN"/>
    <property type="match status" value="1"/>
</dbReference>
<reference evidence="1" key="1">
    <citation type="journal article" date="2020" name="Nat. Ecol. Evol.">
        <title>Deeply conserved synteny resolves early events in vertebrate evolution.</title>
        <authorList>
            <person name="Simakov O."/>
            <person name="Marletaz F."/>
            <person name="Yue J.X."/>
            <person name="O'Connell B."/>
            <person name="Jenkins J."/>
            <person name="Brandt A."/>
            <person name="Calef R."/>
            <person name="Tung C.H."/>
            <person name="Huang T.K."/>
            <person name="Schmutz J."/>
            <person name="Satoh N."/>
            <person name="Yu J.K."/>
            <person name="Putnam N.H."/>
            <person name="Green R.E."/>
            <person name="Rokhsar D.S."/>
        </authorList>
    </citation>
    <scope>NUCLEOTIDE SEQUENCE [LARGE SCALE GENOMIC DNA]</scope>
    <source>
        <strain evidence="1">S238N-H82</strain>
    </source>
</reference>
<organism evidence="1 2">
    <name type="scientific">Branchiostoma floridae</name>
    <name type="common">Florida lancelet</name>
    <name type="synonym">Amphioxus</name>
    <dbReference type="NCBI Taxonomy" id="7739"/>
    <lineage>
        <taxon>Eukaryota</taxon>
        <taxon>Metazoa</taxon>
        <taxon>Chordata</taxon>
        <taxon>Cephalochordata</taxon>
        <taxon>Leptocardii</taxon>
        <taxon>Amphioxiformes</taxon>
        <taxon>Branchiostomatidae</taxon>
        <taxon>Branchiostoma</taxon>
    </lineage>
</organism>
<evidence type="ECO:0000313" key="2">
    <source>
        <dbReference type="RefSeq" id="XP_035692688.1"/>
    </source>
</evidence>
<evidence type="ECO:0000313" key="1">
    <source>
        <dbReference type="Proteomes" id="UP000001554"/>
    </source>
</evidence>
<dbReference type="KEGG" id="bfo:118427157"/>
<proteinExistence type="predicted"/>
<dbReference type="GO" id="GO:0009263">
    <property type="term" value="P:deoxyribonucleotide biosynthetic process"/>
    <property type="evidence" value="ECO:0007669"/>
    <property type="project" value="InterPro"/>
</dbReference>
<gene>
    <name evidence="2" type="primary">LOC118427157</name>
</gene>
<dbReference type="GeneID" id="118427157"/>
<dbReference type="RefSeq" id="XP_035692688.1">
    <property type="nucleotide sequence ID" value="XM_035836795.1"/>
</dbReference>
<protein>
    <submittedName>
        <fullName evidence="2">Uncharacterized protein F54H12.2-like</fullName>
    </submittedName>
</protein>
<dbReference type="InterPro" id="IPR000358">
    <property type="entry name" value="RNR_small_fam"/>
</dbReference>
<keyword evidence="1" id="KW-1185">Reference proteome</keyword>
<dbReference type="OMA" id="YQSWFED"/>
<dbReference type="PANTHER" id="PTHR23409:SF21">
    <property type="entry name" value="CAPSID PROTEIN"/>
    <property type="match status" value="1"/>
</dbReference>
<name>A0A9J7M1M4_BRAFL</name>
<accession>A0A9J7M1M4</accession>
<dbReference type="OrthoDB" id="6271650at2759"/>
<sequence>MAHIHPLSCSCTKSELDLFEVPPTQTTITDGRWVEYHPVASLAESSPIEFDIPGAGEEFTDLSQTKLYVKAKIVLPNGNDLPDNAKVGPVNLWLQSLFSQVTVTVAGKDITDSTNCYPYRAYLETLLNFGSEAKQSQLTSELFYQDTPGRLHLVDPYPTDQGAVANEGLVKRANMTRNSREVDLIGPLHVDLFHQDRFLLSKVDVKIKLHRSKHQFCLMSPGDQFKIVITEAAVFLRKVNLLPTYQLSIESQLNKQTAKYALKRVQLKPFTIPRGNHSVSSDNLFLGQVPKRVAIALVDNAAFQGSFGTNPFNFQHFNLNYISLCVNGQEVPHKALTPNFAEGQYIRSYMNLFGTTGKQGQDSGNLIARSDYDKGFTVWCYDLSPDLCGLGGDHFNIIRQGNLRLELHFAQALDQTVVAVVLAEFDNLLEIDRQRTSALTTATRDGHETDVRRLTERQEHGTSPPRSLCFRSASEASEFIERHFDIDAPVVDIELVMRQIARTLEDFDRAFND</sequence>
<dbReference type="AlphaFoldDB" id="A0A9J7M1M4"/>
<dbReference type="Proteomes" id="UP000001554">
    <property type="component" value="Chromosome 12"/>
</dbReference>